<accession>A0ABP7QXT0</accession>
<name>A0ABP7QXT0_9SPHI</name>
<sequence length="433" mass="49656">MRKLIVLLHLVTLIVLLNNTRLKAQNKPLTVGDEVPDLTFKNIFNSSNTEIKLSDLRGKLVILDFWGVFCIPCIEEFPKLDSLQKIFSSEIQIIPVNPLDRDSIRRFFKSHPKVYLPSLPFITGDTILQKVFPHRGNPYIVWIGKHGKMLLDDVPITQPNIEAVLSNKTMKVPEAVKNNYVESLFDKRWSDDMVYSSYIYKGTDMGLKLEKSKIGQSFSEGGTIVFLYQRTWEGLTSGKYGFFRPGRTVIQTKDSSRYIKPKNLQGYDEQVWQKNNLYWYQSSIPSDKPYNPYELMKEDLNRAFHLNAGIEKRPVRCLVLVRTSDIDKIKTLGHKPVDSFFHADRIGKDYGPTRSLINQPFSKFSKRLTGLIEYGLKKPFVDQTGYTGNIDIQFKADALDGIALGNLRSALKIYDLDLVEKDVDLTVLSLKEN</sequence>
<dbReference type="InterPro" id="IPR036249">
    <property type="entry name" value="Thioredoxin-like_sf"/>
</dbReference>
<feature type="domain" description="Thioredoxin" evidence="1">
    <location>
        <begin position="29"/>
        <end position="166"/>
    </location>
</feature>
<gene>
    <name evidence="2" type="ORF">GCM10022210_48700</name>
</gene>
<dbReference type="Proteomes" id="UP001500742">
    <property type="component" value="Unassembled WGS sequence"/>
</dbReference>
<dbReference type="PANTHER" id="PTHR42852">
    <property type="entry name" value="THIOL:DISULFIDE INTERCHANGE PROTEIN DSBE"/>
    <property type="match status" value="1"/>
</dbReference>
<evidence type="ECO:0000313" key="3">
    <source>
        <dbReference type="Proteomes" id="UP001500742"/>
    </source>
</evidence>
<organism evidence="2 3">
    <name type="scientific">Mucilaginibacter dorajii</name>
    <dbReference type="NCBI Taxonomy" id="692994"/>
    <lineage>
        <taxon>Bacteria</taxon>
        <taxon>Pseudomonadati</taxon>
        <taxon>Bacteroidota</taxon>
        <taxon>Sphingobacteriia</taxon>
        <taxon>Sphingobacteriales</taxon>
        <taxon>Sphingobacteriaceae</taxon>
        <taxon>Mucilaginibacter</taxon>
    </lineage>
</organism>
<protein>
    <submittedName>
        <fullName evidence="2">Redoxin domain-containing protein</fullName>
    </submittedName>
</protein>
<dbReference type="PROSITE" id="PS51352">
    <property type="entry name" value="THIOREDOXIN_2"/>
    <property type="match status" value="1"/>
</dbReference>
<dbReference type="Pfam" id="PF00578">
    <property type="entry name" value="AhpC-TSA"/>
    <property type="match status" value="1"/>
</dbReference>
<evidence type="ECO:0000259" key="1">
    <source>
        <dbReference type="PROSITE" id="PS51352"/>
    </source>
</evidence>
<reference evidence="3" key="1">
    <citation type="journal article" date="2019" name="Int. J. Syst. Evol. Microbiol.">
        <title>The Global Catalogue of Microorganisms (GCM) 10K type strain sequencing project: providing services to taxonomists for standard genome sequencing and annotation.</title>
        <authorList>
            <consortium name="The Broad Institute Genomics Platform"/>
            <consortium name="The Broad Institute Genome Sequencing Center for Infectious Disease"/>
            <person name="Wu L."/>
            <person name="Ma J."/>
        </authorList>
    </citation>
    <scope>NUCLEOTIDE SEQUENCE [LARGE SCALE GENOMIC DNA]</scope>
    <source>
        <strain evidence="3">JCM 16601</strain>
    </source>
</reference>
<dbReference type="PANTHER" id="PTHR42852:SF13">
    <property type="entry name" value="PROTEIN DIPZ"/>
    <property type="match status" value="1"/>
</dbReference>
<proteinExistence type="predicted"/>
<dbReference type="Gene3D" id="3.40.30.10">
    <property type="entry name" value="Glutaredoxin"/>
    <property type="match status" value="1"/>
</dbReference>
<dbReference type="InterPro" id="IPR000866">
    <property type="entry name" value="AhpC/TSA"/>
</dbReference>
<dbReference type="CDD" id="cd02966">
    <property type="entry name" value="TlpA_like_family"/>
    <property type="match status" value="1"/>
</dbReference>
<dbReference type="RefSeq" id="WP_259086944.1">
    <property type="nucleotide sequence ID" value="NZ_BAAAZC010000031.1"/>
</dbReference>
<dbReference type="SUPFAM" id="SSF52833">
    <property type="entry name" value="Thioredoxin-like"/>
    <property type="match status" value="1"/>
</dbReference>
<dbReference type="InterPro" id="IPR013766">
    <property type="entry name" value="Thioredoxin_domain"/>
</dbReference>
<keyword evidence="3" id="KW-1185">Reference proteome</keyword>
<evidence type="ECO:0000313" key="2">
    <source>
        <dbReference type="EMBL" id="GAA3989636.1"/>
    </source>
</evidence>
<dbReference type="InterPro" id="IPR050553">
    <property type="entry name" value="Thioredoxin_ResA/DsbE_sf"/>
</dbReference>
<comment type="caution">
    <text evidence="2">The sequence shown here is derived from an EMBL/GenBank/DDBJ whole genome shotgun (WGS) entry which is preliminary data.</text>
</comment>
<dbReference type="EMBL" id="BAAAZC010000031">
    <property type="protein sequence ID" value="GAA3989636.1"/>
    <property type="molecule type" value="Genomic_DNA"/>
</dbReference>